<evidence type="ECO:0000313" key="1">
    <source>
        <dbReference type="EMBL" id="OGX91411.1"/>
    </source>
</evidence>
<accession>A0A1G1TKL3</accession>
<dbReference type="EMBL" id="MDZA01000062">
    <property type="protein sequence ID" value="OGX91411.1"/>
    <property type="molecule type" value="Genomic_DNA"/>
</dbReference>
<sequence>MPRGTSASRAVGARVDEAGIGGRKRGAGRYPAASLKNLFKQAVMLSLSKHLYRSSNPIKRVSYAVEMLRQAQHDGLFE</sequence>
<proteinExistence type="predicted"/>
<dbReference type="Proteomes" id="UP000177506">
    <property type="component" value="Unassembled WGS sequence"/>
</dbReference>
<evidence type="ECO:0000313" key="2">
    <source>
        <dbReference type="Proteomes" id="UP000177506"/>
    </source>
</evidence>
<keyword evidence="2" id="KW-1185">Reference proteome</keyword>
<reference evidence="1 2" key="1">
    <citation type="submission" date="2016-08" db="EMBL/GenBank/DDBJ databases">
        <title>Hymenobacter coccineus sp. nov., Hymenobacter lapidarius sp. nov. and Hymenobacter glacialis sp. nov., isolated from Antarctic soil.</title>
        <authorList>
            <person name="Sedlacek I."/>
            <person name="Kralova S."/>
            <person name="Kyrova K."/>
            <person name="Maslanova I."/>
            <person name="Stankova E."/>
            <person name="Vrbovska V."/>
            <person name="Nemec M."/>
            <person name="Bartak M."/>
            <person name="Svec P."/>
            <person name="Busse H.-J."/>
            <person name="Pantucek R."/>
        </authorList>
    </citation>
    <scope>NUCLEOTIDE SEQUENCE [LARGE SCALE GENOMIC DNA]</scope>
    <source>
        <strain evidence="1 2">CCM 8649</strain>
    </source>
</reference>
<comment type="caution">
    <text evidence="1">The sequence shown here is derived from an EMBL/GenBank/DDBJ whole genome shotgun (WGS) entry which is preliminary data.</text>
</comment>
<gene>
    <name evidence="1" type="ORF">BEN49_19925</name>
</gene>
<protein>
    <submittedName>
        <fullName evidence="1">Uncharacterized protein</fullName>
    </submittedName>
</protein>
<name>A0A1G1TKL3_9BACT</name>
<organism evidence="1 2">
    <name type="scientific">Hymenobacter coccineus</name>
    <dbReference type="NCBI Taxonomy" id="1908235"/>
    <lineage>
        <taxon>Bacteria</taxon>
        <taxon>Pseudomonadati</taxon>
        <taxon>Bacteroidota</taxon>
        <taxon>Cytophagia</taxon>
        <taxon>Cytophagales</taxon>
        <taxon>Hymenobacteraceae</taxon>
        <taxon>Hymenobacter</taxon>
    </lineage>
</organism>
<dbReference type="AlphaFoldDB" id="A0A1G1TKL3"/>